<dbReference type="PANTHER" id="PTHR33018">
    <property type="entry name" value="OS10G0338966 PROTEIN-RELATED"/>
    <property type="match status" value="1"/>
</dbReference>
<evidence type="ECO:0000313" key="3">
    <source>
        <dbReference type="Proteomes" id="UP000245207"/>
    </source>
</evidence>
<dbReference type="InterPro" id="IPR038765">
    <property type="entry name" value="Papain-like_cys_pep_sf"/>
</dbReference>
<comment type="caution">
    <text evidence="2">The sequence shown here is derived from an EMBL/GenBank/DDBJ whole genome shotgun (WGS) entry which is preliminary data.</text>
</comment>
<dbReference type="InterPro" id="IPR058352">
    <property type="entry name" value="DUF8039"/>
</dbReference>
<dbReference type="PANTHER" id="PTHR33018:SF37">
    <property type="entry name" value="TRANSPOSASE TNP1_EN_SPM-LIKE DOMAIN-CONTAINING PROTEIN"/>
    <property type="match status" value="1"/>
</dbReference>
<dbReference type="Gene3D" id="3.40.395.10">
    <property type="entry name" value="Adenoviral Proteinase, Chain A"/>
    <property type="match status" value="1"/>
</dbReference>
<dbReference type="Proteomes" id="UP000245207">
    <property type="component" value="Unassembled WGS sequence"/>
</dbReference>
<evidence type="ECO:0000259" key="1">
    <source>
        <dbReference type="Pfam" id="PF26133"/>
    </source>
</evidence>
<reference evidence="2 3" key="1">
    <citation type="journal article" date="2018" name="Mol. Plant">
        <title>The genome of Artemisia annua provides insight into the evolution of Asteraceae family and artemisinin biosynthesis.</title>
        <authorList>
            <person name="Shen Q."/>
            <person name="Zhang L."/>
            <person name="Liao Z."/>
            <person name="Wang S."/>
            <person name="Yan T."/>
            <person name="Shi P."/>
            <person name="Liu M."/>
            <person name="Fu X."/>
            <person name="Pan Q."/>
            <person name="Wang Y."/>
            <person name="Lv Z."/>
            <person name="Lu X."/>
            <person name="Zhang F."/>
            <person name="Jiang W."/>
            <person name="Ma Y."/>
            <person name="Chen M."/>
            <person name="Hao X."/>
            <person name="Li L."/>
            <person name="Tang Y."/>
            <person name="Lv G."/>
            <person name="Zhou Y."/>
            <person name="Sun X."/>
            <person name="Brodelius P.E."/>
            <person name="Rose J.K.C."/>
            <person name="Tang K."/>
        </authorList>
    </citation>
    <scope>NUCLEOTIDE SEQUENCE [LARGE SCALE GENOMIC DNA]</scope>
    <source>
        <strain evidence="3">cv. Huhao1</strain>
        <tissue evidence="2">Leaf</tissue>
    </source>
</reference>
<evidence type="ECO:0000313" key="2">
    <source>
        <dbReference type="EMBL" id="PWA53690.1"/>
    </source>
</evidence>
<gene>
    <name evidence="2" type="ORF">CTI12_AA442640</name>
</gene>
<protein>
    <recommendedName>
        <fullName evidence="1">DUF8039 domain-containing protein</fullName>
    </recommendedName>
</protein>
<name>A0A2U1LXJ4_ARTAN</name>
<accession>A0A2U1LXJ4</accession>
<dbReference type="SUPFAM" id="SSF54001">
    <property type="entry name" value="Cysteine proteinases"/>
    <property type="match status" value="1"/>
</dbReference>
<dbReference type="OrthoDB" id="1731907at2759"/>
<sequence>MGCLEHCRLKDDGCKKQVLKQCNHSWKSFKKHLRTDYMYKERSPCDKWTFIEPGTWEEFVKMESTPNKMAKHEKGRKWAKLKKNPPRVGPKGYRGNVDRWEKKSASEELCTDVHKIPDRRGRHYCLARRVHDKVNGLMLSPEMQVIADQLIEAHTQLSNSSEVEDGVDPLIMVVGPEHGGRTRGVGHLVGFKRGIEGYVSKKRKYRERQKIMVIVKEKIAEARVELKAEYDKDLARAVEEMKSRQENENPESPLMRKISCYSASNFDVLDNIQEASKCQLFLPYGTKKVLVAIGMVYPAKQVHGKSVLQGHAKVHVDNVEANYKDYILPVETEEFSKLGQTVLSFIQWPKKYIELTKASNQTGNEKSVAANTSTQTATKQIMTATTSTQIATKQILETNKEPSTQKQTSPTLYRQKGPSNNIAAAALTNSATKGARPLSSASKEKEDLIKKMSSYRGQIHKRAVLSNFGSSQDLMMLFTNGGLNFSIITLFAMSIHKILQKVKSQSNKCGFLNPYTIQDSVCMFDSLLVENYLLQAMDSSQHKSFFLAPYVERSHINSKHWNLFIILPQQNVGFILDSDMEGKNEESYEFTNVVQKAFGNMKWNLVECNQQRHYWECGYFVMKWMHQFVTHQQHSFPKTVPWNDKKPFTAKELDDIVSSCISVCGI</sequence>
<keyword evidence="3" id="KW-1185">Reference proteome</keyword>
<feature type="domain" description="DUF8039" evidence="1">
    <location>
        <begin position="269"/>
        <end position="355"/>
    </location>
</feature>
<dbReference type="EMBL" id="PKPP01007330">
    <property type="protein sequence ID" value="PWA53690.1"/>
    <property type="molecule type" value="Genomic_DNA"/>
</dbReference>
<proteinExistence type="predicted"/>
<organism evidence="2 3">
    <name type="scientific">Artemisia annua</name>
    <name type="common">Sweet wormwood</name>
    <dbReference type="NCBI Taxonomy" id="35608"/>
    <lineage>
        <taxon>Eukaryota</taxon>
        <taxon>Viridiplantae</taxon>
        <taxon>Streptophyta</taxon>
        <taxon>Embryophyta</taxon>
        <taxon>Tracheophyta</taxon>
        <taxon>Spermatophyta</taxon>
        <taxon>Magnoliopsida</taxon>
        <taxon>eudicotyledons</taxon>
        <taxon>Gunneridae</taxon>
        <taxon>Pentapetalae</taxon>
        <taxon>asterids</taxon>
        <taxon>campanulids</taxon>
        <taxon>Asterales</taxon>
        <taxon>Asteraceae</taxon>
        <taxon>Asteroideae</taxon>
        <taxon>Anthemideae</taxon>
        <taxon>Artemisiinae</taxon>
        <taxon>Artemisia</taxon>
    </lineage>
</organism>
<dbReference type="AlphaFoldDB" id="A0A2U1LXJ4"/>
<dbReference type="Pfam" id="PF26133">
    <property type="entry name" value="DUF8039"/>
    <property type="match status" value="1"/>
</dbReference>